<keyword evidence="2" id="KW-0812">Transmembrane</keyword>
<evidence type="ECO:0000313" key="4">
    <source>
        <dbReference type="Proteomes" id="UP000318704"/>
    </source>
</evidence>
<dbReference type="AlphaFoldDB" id="A0A517VPR4"/>
<organism evidence="3 4">
    <name type="scientific">Gimesia aquarii</name>
    <dbReference type="NCBI Taxonomy" id="2527964"/>
    <lineage>
        <taxon>Bacteria</taxon>
        <taxon>Pseudomonadati</taxon>
        <taxon>Planctomycetota</taxon>
        <taxon>Planctomycetia</taxon>
        <taxon>Planctomycetales</taxon>
        <taxon>Planctomycetaceae</taxon>
        <taxon>Gimesia</taxon>
    </lineage>
</organism>
<dbReference type="KEGG" id="gaw:V144x_04380"/>
<dbReference type="EMBL" id="CP037920">
    <property type="protein sequence ID" value="QDT95004.1"/>
    <property type="molecule type" value="Genomic_DNA"/>
</dbReference>
<name>A0A517VPR4_9PLAN</name>
<feature type="compositionally biased region" description="Basic and acidic residues" evidence="1">
    <location>
        <begin position="179"/>
        <end position="208"/>
    </location>
</feature>
<proteinExistence type="predicted"/>
<feature type="compositionally biased region" description="Low complexity" evidence="1">
    <location>
        <begin position="101"/>
        <end position="112"/>
    </location>
</feature>
<evidence type="ECO:0000313" key="3">
    <source>
        <dbReference type="EMBL" id="QDT95004.1"/>
    </source>
</evidence>
<feature type="transmembrane region" description="Helical" evidence="2">
    <location>
        <begin position="12"/>
        <end position="32"/>
    </location>
</feature>
<reference evidence="3 4" key="1">
    <citation type="submission" date="2019-03" db="EMBL/GenBank/DDBJ databases">
        <title>Deep-cultivation of Planctomycetes and their phenomic and genomic characterization uncovers novel biology.</title>
        <authorList>
            <person name="Wiegand S."/>
            <person name="Jogler M."/>
            <person name="Boedeker C."/>
            <person name="Pinto D."/>
            <person name="Vollmers J."/>
            <person name="Rivas-Marin E."/>
            <person name="Kohn T."/>
            <person name="Peeters S.H."/>
            <person name="Heuer A."/>
            <person name="Rast P."/>
            <person name="Oberbeckmann S."/>
            <person name="Bunk B."/>
            <person name="Jeske O."/>
            <person name="Meyerdierks A."/>
            <person name="Storesund J.E."/>
            <person name="Kallscheuer N."/>
            <person name="Luecker S."/>
            <person name="Lage O.M."/>
            <person name="Pohl T."/>
            <person name="Merkel B.J."/>
            <person name="Hornburger P."/>
            <person name="Mueller R.-W."/>
            <person name="Bruemmer F."/>
            <person name="Labrenz M."/>
            <person name="Spormann A.M."/>
            <person name="Op den Camp H."/>
            <person name="Overmann J."/>
            <person name="Amann R."/>
            <person name="Jetten M.S.M."/>
            <person name="Mascher T."/>
            <person name="Medema M.H."/>
            <person name="Devos D.P."/>
            <person name="Kaster A.-K."/>
            <person name="Ovreas L."/>
            <person name="Rohde M."/>
            <person name="Galperin M.Y."/>
            <person name="Jogler C."/>
        </authorList>
    </citation>
    <scope>NUCLEOTIDE SEQUENCE [LARGE SCALE GENOMIC DNA]</scope>
    <source>
        <strain evidence="3 4">V144</strain>
    </source>
</reference>
<evidence type="ECO:0000256" key="2">
    <source>
        <dbReference type="SAM" id="Phobius"/>
    </source>
</evidence>
<keyword evidence="2" id="KW-0472">Membrane</keyword>
<gene>
    <name evidence="3" type="ORF">V144x_04380</name>
</gene>
<dbReference type="RefSeq" id="WP_144980683.1">
    <property type="nucleotide sequence ID" value="NZ_CP037920.1"/>
</dbReference>
<sequence length="233" mass="26447">MVVPILADDIVGVLLGILFLVISAVSAISNIAKEKNKPQPGKIKQKAALQNELEKFLQEAVNPKPQKKQKPVEVDFFEEDDFEVAAPVQQAPQRRRRHQNKPQPQRRQPQQSKPKKQPDSKPVKASDDSQKSLRKRAEIEARERQERLGGSLRERIQEKQQTHVQTSIQTNIGGNVSKRLSEKFGSRSDEPKSRASKQSEVKINRSLLRDPKSLRQAIILNEILSPPKALRRS</sequence>
<keyword evidence="2" id="KW-1133">Transmembrane helix</keyword>
<dbReference type="Proteomes" id="UP000318704">
    <property type="component" value="Chromosome"/>
</dbReference>
<evidence type="ECO:0000256" key="1">
    <source>
        <dbReference type="SAM" id="MobiDB-lite"/>
    </source>
</evidence>
<protein>
    <submittedName>
        <fullName evidence="3">Uncharacterized protein</fullName>
    </submittedName>
</protein>
<feature type="region of interest" description="Disordered" evidence="1">
    <location>
        <begin position="83"/>
        <end position="208"/>
    </location>
</feature>
<feature type="compositionally biased region" description="Basic and acidic residues" evidence="1">
    <location>
        <begin position="116"/>
        <end position="161"/>
    </location>
</feature>
<feature type="compositionally biased region" description="Polar residues" evidence="1">
    <location>
        <begin position="162"/>
        <end position="174"/>
    </location>
</feature>
<accession>A0A517VPR4</accession>